<dbReference type="InterPro" id="IPR002401">
    <property type="entry name" value="Cyt_P450_E_grp-I"/>
</dbReference>
<dbReference type="RefSeq" id="WP_380756270.1">
    <property type="nucleotide sequence ID" value="NZ_JBHSRF010000034.1"/>
</dbReference>
<evidence type="ECO:0000256" key="4">
    <source>
        <dbReference type="ARBA" id="ARBA00023004"/>
    </source>
</evidence>
<dbReference type="InterPro" id="IPR001128">
    <property type="entry name" value="Cyt_P450"/>
</dbReference>
<name>A0ABW1NL02_9ACTN</name>
<keyword evidence="7" id="KW-1185">Reference proteome</keyword>
<dbReference type="PRINTS" id="PR00463">
    <property type="entry name" value="EP450I"/>
</dbReference>
<dbReference type="SUPFAM" id="SSF48264">
    <property type="entry name" value="Cytochrome P450"/>
    <property type="match status" value="1"/>
</dbReference>
<protein>
    <submittedName>
        <fullName evidence="6">Cytochrome P450</fullName>
    </submittedName>
</protein>
<evidence type="ECO:0000256" key="1">
    <source>
        <dbReference type="ARBA" id="ARBA00010617"/>
    </source>
</evidence>
<dbReference type="PANTHER" id="PTHR24304:SF2">
    <property type="entry name" value="24-HYDROXYCHOLESTEROL 7-ALPHA-HYDROXYLASE"/>
    <property type="match status" value="1"/>
</dbReference>
<evidence type="ECO:0000256" key="5">
    <source>
        <dbReference type="SAM" id="MobiDB-lite"/>
    </source>
</evidence>
<dbReference type="Pfam" id="PF00067">
    <property type="entry name" value="p450"/>
    <property type="match status" value="1"/>
</dbReference>
<feature type="compositionally biased region" description="Basic and acidic residues" evidence="5">
    <location>
        <begin position="358"/>
        <end position="369"/>
    </location>
</feature>
<gene>
    <name evidence="6" type="ORF">ACFP1K_21950</name>
</gene>
<evidence type="ECO:0000313" key="6">
    <source>
        <dbReference type="EMBL" id="MFC6083846.1"/>
    </source>
</evidence>
<organism evidence="6 7">
    <name type="scientific">Sphaerisporangium aureirubrum</name>
    <dbReference type="NCBI Taxonomy" id="1544736"/>
    <lineage>
        <taxon>Bacteria</taxon>
        <taxon>Bacillati</taxon>
        <taxon>Actinomycetota</taxon>
        <taxon>Actinomycetes</taxon>
        <taxon>Streptosporangiales</taxon>
        <taxon>Streptosporangiaceae</taxon>
        <taxon>Sphaerisporangium</taxon>
    </lineage>
</organism>
<keyword evidence="2" id="KW-0349">Heme</keyword>
<evidence type="ECO:0000256" key="2">
    <source>
        <dbReference type="ARBA" id="ARBA00022617"/>
    </source>
</evidence>
<sequence>MPAPRPPAPAGLPLLGNGPSFIRDAMGTLWRAHAELGPVFSLKLGPKRMVVITSPADAQGVVNLPESTLSLRPVYRWVIPMFGEVLQAAPYESYVDQRDMMLPALRAKNLPNYLVSMVHETGEWLNTLGEAGVFDATRGLERLSMSIAVRSFLGEDFLHRSGEYFWRQYLDLAEGMEILLPPKLPLPRLIRRDRARDRLFTLLLPKAAEARIDPDPDAYGFLAHLVSGRYADGSPVTDEEVVGLILSLVFAAYETTAAQLAWALVLLLQHPEQLKQVVAEVDEAPAEPTPGSLHAMRRLQWNLREAERLRPITTMLWRYTEKAYKVGGYSVPAGWFTVLCPPITHRSPEVYDSPGDYDPDRFSPDRDPSGRAAATLINLGGGQHRCLGARFAESEMKVVLSMLLRSHSLSLVEQDPPPSKKMGISRPASPCLVAYQRREPALPVDPADVGWLA</sequence>
<proteinExistence type="inferred from homology"/>
<accession>A0ABW1NL02</accession>
<dbReference type="InterPro" id="IPR050529">
    <property type="entry name" value="CYP450_sterol_14alpha_dmase"/>
</dbReference>
<evidence type="ECO:0000256" key="3">
    <source>
        <dbReference type="ARBA" id="ARBA00022723"/>
    </source>
</evidence>
<keyword evidence="3" id="KW-0479">Metal-binding</keyword>
<dbReference type="PANTHER" id="PTHR24304">
    <property type="entry name" value="CYTOCHROME P450 FAMILY 7"/>
    <property type="match status" value="1"/>
</dbReference>
<dbReference type="Proteomes" id="UP001596137">
    <property type="component" value="Unassembled WGS sequence"/>
</dbReference>
<keyword evidence="4" id="KW-0408">Iron</keyword>
<feature type="region of interest" description="Disordered" evidence="5">
    <location>
        <begin position="350"/>
        <end position="369"/>
    </location>
</feature>
<evidence type="ECO:0000313" key="7">
    <source>
        <dbReference type="Proteomes" id="UP001596137"/>
    </source>
</evidence>
<comment type="similarity">
    <text evidence="1">Belongs to the cytochrome P450 family.</text>
</comment>
<dbReference type="EMBL" id="JBHSRF010000034">
    <property type="protein sequence ID" value="MFC6083846.1"/>
    <property type="molecule type" value="Genomic_DNA"/>
</dbReference>
<comment type="caution">
    <text evidence="6">The sequence shown here is derived from an EMBL/GenBank/DDBJ whole genome shotgun (WGS) entry which is preliminary data.</text>
</comment>
<dbReference type="PRINTS" id="PR00385">
    <property type="entry name" value="P450"/>
</dbReference>
<reference evidence="7" key="1">
    <citation type="journal article" date="2019" name="Int. J. Syst. Evol. Microbiol.">
        <title>The Global Catalogue of Microorganisms (GCM) 10K type strain sequencing project: providing services to taxonomists for standard genome sequencing and annotation.</title>
        <authorList>
            <consortium name="The Broad Institute Genomics Platform"/>
            <consortium name="The Broad Institute Genome Sequencing Center for Infectious Disease"/>
            <person name="Wu L."/>
            <person name="Ma J."/>
        </authorList>
    </citation>
    <scope>NUCLEOTIDE SEQUENCE [LARGE SCALE GENOMIC DNA]</scope>
    <source>
        <strain evidence="7">JCM 30346</strain>
    </source>
</reference>
<dbReference type="InterPro" id="IPR036396">
    <property type="entry name" value="Cyt_P450_sf"/>
</dbReference>
<dbReference type="Gene3D" id="1.10.630.10">
    <property type="entry name" value="Cytochrome P450"/>
    <property type="match status" value="1"/>
</dbReference>